<organism evidence="2 3">
    <name type="scientific">Williamwhitmania taraxaci</name>
    <dbReference type="NCBI Taxonomy" id="1640674"/>
    <lineage>
        <taxon>Bacteria</taxon>
        <taxon>Pseudomonadati</taxon>
        <taxon>Bacteroidota</taxon>
        <taxon>Bacteroidia</taxon>
        <taxon>Bacteroidales</taxon>
        <taxon>Williamwhitmaniaceae</taxon>
        <taxon>Williamwhitmania</taxon>
    </lineage>
</organism>
<keyword evidence="1" id="KW-0472">Membrane</keyword>
<accession>A0A1G6GIH4</accession>
<keyword evidence="3" id="KW-1185">Reference proteome</keyword>
<evidence type="ECO:0000256" key="1">
    <source>
        <dbReference type="SAM" id="Phobius"/>
    </source>
</evidence>
<feature type="transmembrane region" description="Helical" evidence="1">
    <location>
        <begin position="87"/>
        <end position="108"/>
    </location>
</feature>
<dbReference type="EMBL" id="FMYP01000001">
    <property type="protein sequence ID" value="SDB80986.1"/>
    <property type="molecule type" value="Genomic_DNA"/>
</dbReference>
<evidence type="ECO:0000313" key="3">
    <source>
        <dbReference type="Proteomes" id="UP000199452"/>
    </source>
</evidence>
<proteinExistence type="predicted"/>
<feature type="transmembrane region" description="Helical" evidence="1">
    <location>
        <begin position="45"/>
        <end position="66"/>
    </location>
</feature>
<dbReference type="RefSeq" id="WP_125869707.1">
    <property type="nucleotide sequence ID" value="NZ_FMYP01000001.1"/>
</dbReference>
<gene>
    <name evidence="2" type="ORF">SAMN05216323_10019</name>
</gene>
<keyword evidence="1" id="KW-0812">Transmembrane</keyword>
<keyword evidence="1" id="KW-1133">Transmembrane helix</keyword>
<reference evidence="2 3" key="1">
    <citation type="submission" date="2016-09" db="EMBL/GenBank/DDBJ databases">
        <authorList>
            <person name="Capua I."/>
            <person name="De Benedictis P."/>
            <person name="Joannis T."/>
            <person name="Lombin L.H."/>
            <person name="Cattoli G."/>
        </authorList>
    </citation>
    <scope>NUCLEOTIDE SEQUENCE [LARGE SCALE GENOMIC DNA]</scope>
    <source>
        <strain evidence="2 3">A7P-90m</strain>
    </source>
</reference>
<feature type="transmembrane region" description="Helical" evidence="1">
    <location>
        <begin position="12"/>
        <end position="33"/>
    </location>
</feature>
<name>A0A1G6GIH4_9BACT</name>
<feature type="transmembrane region" description="Helical" evidence="1">
    <location>
        <begin position="114"/>
        <end position="131"/>
    </location>
</feature>
<dbReference type="Proteomes" id="UP000199452">
    <property type="component" value="Unassembled WGS sequence"/>
</dbReference>
<sequence length="151" mass="17578">MPSVQIEVRRIRIISIIQMIIGLTIVGIPSYIYEWYQFTDKVLEAVMFWGVSAACLPAAFLSYYRFEREMKRAERKPLNEKLIAYRSAAIIRNLIVESVSVLFTISFFLTGSNVLQLEAILGAFIMVFFYPSDLRMSRELRIEIQELESTY</sequence>
<dbReference type="AlphaFoldDB" id="A0A1G6GIH4"/>
<protein>
    <submittedName>
        <fullName evidence="2">Uncharacterized protein</fullName>
    </submittedName>
</protein>
<evidence type="ECO:0000313" key="2">
    <source>
        <dbReference type="EMBL" id="SDB80986.1"/>
    </source>
</evidence>